<comment type="similarity">
    <text evidence="2">Belongs to the methyl-accepting chemotaxis (MCP) protein family.</text>
</comment>
<dbReference type="GO" id="GO:0007165">
    <property type="term" value="P:signal transduction"/>
    <property type="evidence" value="ECO:0007669"/>
    <property type="project" value="UniProtKB-KW"/>
</dbReference>
<dbReference type="InterPro" id="IPR004089">
    <property type="entry name" value="MCPsignal_dom"/>
</dbReference>
<dbReference type="SMART" id="SM00283">
    <property type="entry name" value="MA"/>
    <property type="match status" value="1"/>
</dbReference>
<keyword evidence="1 3" id="KW-0807">Transducer</keyword>
<keyword evidence="4" id="KW-0812">Transmembrane</keyword>
<reference evidence="8" key="1">
    <citation type="submission" date="2016-02" db="EMBL/GenBank/DDBJ databases">
        <authorList>
            <person name="Holder M.E."/>
            <person name="Ajami N.J."/>
            <person name="Petrosino J.F."/>
        </authorList>
    </citation>
    <scope>NUCLEOTIDE SEQUENCE [LARGE SCALE GENOMIC DNA]</scope>
    <source>
        <strain evidence="8">DSM 12838</strain>
    </source>
</reference>
<dbReference type="InterPro" id="IPR003660">
    <property type="entry name" value="HAMP_dom"/>
</dbReference>
<dbReference type="Proteomes" id="UP000063964">
    <property type="component" value="Chromosome"/>
</dbReference>
<evidence type="ECO:0000256" key="4">
    <source>
        <dbReference type="SAM" id="Phobius"/>
    </source>
</evidence>
<dbReference type="PROSITE" id="PS50885">
    <property type="entry name" value="HAMP"/>
    <property type="match status" value="1"/>
</dbReference>
<dbReference type="PANTHER" id="PTHR32089">
    <property type="entry name" value="METHYL-ACCEPTING CHEMOTAXIS PROTEIN MCPB"/>
    <property type="match status" value="1"/>
</dbReference>
<proteinExistence type="inferred from homology"/>
<feature type="domain" description="Methyl-accepting transducer" evidence="5">
    <location>
        <begin position="301"/>
        <end position="530"/>
    </location>
</feature>
<dbReference type="SUPFAM" id="SSF58104">
    <property type="entry name" value="Methyl-accepting chemotaxis protein (MCP) signaling domain"/>
    <property type="match status" value="1"/>
</dbReference>
<dbReference type="GO" id="GO:0016020">
    <property type="term" value="C:membrane"/>
    <property type="evidence" value="ECO:0007669"/>
    <property type="project" value="InterPro"/>
</dbReference>
<dbReference type="CDD" id="cd06225">
    <property type="entry name" value="HAMP"/>
    <property type="match status" value="1"/>
</dbReference>
<dbReference type="PROSITE" id="PS50111">
    <property type="entry name" value="CHEMOTAXIS_TRANSDUC_2"/>
    <property type="match status" value="1"/>
</dbReference>
<dbReference type="AlphaFoldDB" id="A0A109W6A9"/>
<gene>
    <name evidence="7" type="ORF">AXF15_09725</name>
</gene>
<feature type="domain" description="HAMP" evidence="6">
    <location>
        <begin position="230"/>
        <end position="282"/>
    </location>
</feature>
<keyword evidence="4" id="KW-0472">Membrane</keyword>
<accession>A0A109W6A9</accession>
<dbReference type="Pfam" id="PF00015">
    <property type="entry name" value="MCPsignal"/>
    <property type="match status" value="1"/>
</dbReference>
<dbReference type="SMART" id="SM00304">
    <property type="entry name" value="HAMP"/>
    <property type="match status" value="1"/>
</dbReference>
<evidence type="ECO:0000256" key="2">
    <source>
        <dbReference type="ARBA" id="ARBA00029447"/>
    </source>
</evidence>
<dbReference type="OrthoDB" id="9789976at2"/>
<feature type="transmembrane region" description="Helical" evidence="4">
    <location>
        <begin position="209"/>
        <end position="228"/>
    </location>
</feature>
<evidence type="ECO:0000256" key="3">
    <source>
        <dbReference type="PROSITE-ProRule" id="PRU00284"/>
    </source>
</evidence>
<keyword evidence="4" id="KW-1133">Transmembrane helix</keyword>
<dbReference type="STRING" id="888061.AXF15_09725"/>
<dbReference type="KEGG" id="doa:AXF15_09725"/>
<evidence type="ECO:0000313" key="7">
    <source>
        <dbReference type="EMBL" id="AMD93350.1"/>
    </source>
</evidence>
<dbReference type="Pfam" id="PF11845">
    <property type="entry name" value="Tll0287-like"/>
    <property type="match status" value="1"/>
</dbReference>
<dbReference type="EMBL" id="CP014230">
    <property type="protein sequence ID" value="AMD93350.1"/>
    <property type="molecule type" value="Genomic_DNA"/>
</dbReference>
<evidence type="ECO:0000259" key="6">
    <source>
        <dbReference type="PROSITE" id="PS50885"/>
    </source>
</evidence>
<name>A0A109W6A9_9BACT</name>
<keyword evidence="8" id="KW-1185">Reference proteome</keyword>
<dbReference type="RefSeq" id="WP_066606674.1">
    <property type="nucleotide sequence ID" value="NZ_CP014230.1"/>
</dbReference>
<dbReference type="PANTHER" id="PTHR32089:SF112">
    <property type="entry name" value="LYSOZYME-LIKE PROTEIN-RELATED"/>
    <property type="match status" value="1"/>
</dbReference>
<dbReference type="InterPro" id="IPR021796">
    <property type="entry name" value="Tll0287-like_dom"/>
</dbReference>
<organism evidence="7 8">
    <name type="scientific">Desulfomicrobium orale DSM 12838</name>
    <dbReference type="NCBI Taxonomy" id="888061"/>
    <lineage>
        <taxon>Bacteria</taxon>
        <taxon>Pseudomonadati</taxon>
        <taxon>Thermodesulfobacteriota</taxon>
        <taxon>Desulfovibrionia</taxon>
        <taxon>Desulfovibrionales</taxon>
        <taxon>Desulfomicrobiaceae</taxon>
        <taxon>Desulfomicrobium</taxon>
    </lineage>
</organism>
<dbReference type="Pfam" id="PF00672">
    <property type="entry name" value="HAMP"/>
    <property type="match status" value="1"/>
</dbReference>
<protein>
    <submittedName>
        <fullName evidence="7">Chemotaxis protein</fullName>
    </submittedName>
</protein>
<evidence type="ECO:0000313" key="8">
    <source>
        <dbReference type="Proteomes" id="UP000063964"/>
    </source>
</evidence>
<sequence length="573" mass="60740">MWNRLGLTWKMLLIISSGQLLLAAVMISMHVTDSRKAAIESRLQESRSVVLMAESVREDMARKLQDGVLRPLDELREDPPRLLQAVPIVSSMSTARAKASELGVEFRVPKESPRNPQNAPGELESRVLKEFADTGLREKVIVEKDRILYFKSIILSEDCLYCHGDPKGERDPSGGLKEGWRAGEAHGAFVIISSLKESNAALTASMLKFSGWTAGVLLLAGGLGWLMVRGSILAPLRTAGAFLERLAVGDMSGELPVTRRDELGEMQRHLNKTAQGIRSIVSEIAGRSRVLRESSSALKGMSNELLGSAEDLAGKANTVAAASEEMSANMHSVAAAMEEASVNIGTVATASEEVHSTAREIAGSTDRTREVARRAVSTAASASDRVGRLSAAAQEIGSVTAAITAISAQTNLLALNATIEAARAGEVGRGFAVVANEIKELANQTAAATEEIRERVEDIQNSTTATTGDITQVMAVIEEVSSFVAAIASAAEEQTAGTEEIARNVGQVSSGIQEVNENVAQASAVTGAIAEDVSMVSEASRHISGSSSALKRNAESLAGLAQSLEELVQKFRL</sequence>
<evidence type="ECO:0000259" key="5">
    <source>
        <dbReference type="PROSITE" id="PS50111"/>
    </source>
</evidence>
<evidence type="ECO:0000256" key="1">
    <source>
        <dbReference type="ARBA" id="ARBA00023224"/>
    </source>
</evidence>
<dbReference type="Gene3D" id="1.10.287.950">
    <property type="entry name" value="Methyl-accepting chemotaxis protein"/>
    <property type="match status" value="1"/>
</dbReference>